<dbReference type="EMBL" id="OX451736">
    <property type="protein sequence ID" value="CAI8588056.1"/>
    <property type="molecule type" value="Genomic_DNA"/>
</dbReference>
<protein>
    <submittedName>
        <fullName evidence="2">Uncharacterized protein</fullName>
    </submittedName>
</protein>
<accession>A0AAV0YPK0</accession>
<evidence type="ECO:0000313" key="3">
    <source>
        <dbReference type="Proteomes" id="UP001157006"/>
    </source>
</evidence>
<name>A0AAV0YPK0_VICFA</name>
<feature type="compositionally biased region" description="Polar residues" evidence="1">
    <location>
        <begin position="63"/>
        <end position="72"/>
    </location>
</feature>
<sequence>MDPNDKGKAAAKSEEQPPQLKQLVSALTPLRVPVQEHASSSSTSPSTRTLSPLDSPLRLRDPASSSLSTMQFTPAAESPVKRMLRQQASLSPTKEKVQESRESSPRRAPYSRPQVLPHPDHEQHYDHQHHNENEQHDEEGVVYCYICSRTEASSAPASPFILLRPFAEYTIIFSEAKIGFSFFQGEETGYEEVQVEEGLVEVESFLKGENEDMMVGNSGLKEVMWRMGTCLTWRFALVLEGSDVGGNSNLCGQSSESEVRVTDHPDTLFYMRDNDTDPIAGPTTQPITQPTDDNTRPKRTKRHPAKFHNHLIYK</sequence>
<feature type="region of interest" description="Disordered" evidence="1">
    <location>
        <begin position="1"/>
        <end position="131"/>
    </location>
</feature>
<feature type="compositionally biased region" description="Low complexity" evidence="1">
    <location>
        <begin position="278"/>
        <end position="291"/>
    </location>
</feature>
<feature type="compositionally biased region" description="Basic and acidic residues" evidence="1">
    <location>
        <begin position="93"/>
        <end position="105"/>
    </location>
</feature>
<feature type="compositionally biased region" description="Basic and acidic residues" evidence="1">
    <location>
        <begin position="118"/>
        <end position="131"/>
    </location>
</feature>
<reference evidence="2 3" key="1">
    <citation type="submission" date="2023-01" db="EMBL/GenBank/DDBJ databases">
        <authorList>
            <person name="Kreplak J."/>
        </authorList>
    </citation>
    <scope>NUCLEOTIDE SEQUENCE [LARGE SCALE GENOMIC DNA]</scope>
</reference>
<feature type="compositionally biased region" description="Basic and acidic residues" evidence="1">
    <location>
        <begin position="1"/>
        <end position="15"/>
    </location>
</feature>
<dbReference type="AlphaFoldDB" id="A0AAV0YPK0"/>
<keyword evidence="3" id="KW-1185">Reference proteome</keyword>
<organism evidence="2 3">
    <name type="scientific">Vicia faba</name>
    <name type="common">Broad bean</name>
    <name type="synonym">Faba vulgaris</name>
    <dbReference type="NCBI Taxonomy" id="3906"/>
    <lineage>
        <taxon>Eukaryota</taxon>
        <taxon>Viridiplantae</taxon>
        <taxon>Streptophyta</taxon>
        <taxon>Embryophyta</taxon>
        <taxon>Tracheophyta</taxon>
        <taxon>Spermatophyta</taxon>
        <taxon>Magnoliopsida</taxon>
        <taxon>eudicotyledons</taxon>
        <taxon>Gunneridae</taxon>
        <taxon>Pentapetalae</taxon>
        <taxon>rosids</taxon>
        <taxon>fabids</taxon>
        <taxon>Fabales</taxon>
        <taxon>Fabaceae</taxon>
        <taxon>Papilionoideae</taxon>
        <taxon>50 kb inversion clade</taxon>
        <taxon>NPAAA clade</taxon>
        <taxon>Hologalegina</taxon>
        <taxon>IRL clade</taxon>
        <taxon>Fabeae</taxon>
        <taxon>Vicia</taxon>
    </lineage>
</organism>
<feature type="region of interest" description="Disordered" evidence="1">
    <location>
        <begin position="276"/>
        <end position="314"/>
    </location>
</feature>
<evidence type="ECO:0000313" key="2">
    <source>
        <dbReference type="EMBL" id="CAI8588056.1"/>
    </source>
</evidence>
<proteinExistence type="predicted"/>
<feature type="compositionally biased region" description="Low complexity" evidence="1">
    <location>
        <begin position="39"/>
        <end position="56"/>
    </location>
</feature>
<gene>
    <name evidence="2" type="ORF">VFH_I329320</name>
</gene>
<feature type="compositionally biased region" description="Basic residues" evidence="1">
    <location>
        <begin position="297"/>
        <end position="314"/>
    </location>
</feature>
<dbReference type="Proteomes" id="UP001157006">
    <property type="component" value="Chromosome 1L"/>
</dbReference>
<evidence type="ECO:0000256" key="1">
    <source>
        <dbReference type="SAM" id="MobiDB-lite"/>
    </source>
</evidence>